<name>A0ABP0M6W3_9DINO</name>
<evidence type="ECO:0000313" key="2">
    <source>
        <dbReference type="EMBL" id="CAK9046803.1"/>
    </source>
</evidence>
<reference evidence="2 3" key="1">
    <citation type="submission" date="2024-02" db="EMBL/GenBank/DDBJ databases">
        <authorList>
            <person name="Chen Y."/>
            <person name="Shah S."/>
            <person name="Dougan E. K."/>
            <person name="Thang M."/>
            <person name="Chan C."/>
        </authorList>
    </citation>
    <scope>NUCLEOTIDE SEQUENCE [LARGE SCALE GENOMIC DNA]</scope>
</reference>
<dbReference type="GO" id="GO:0016301">
    <property type="term" value="F:kinase activity"/>
    <property type="evidence" value="ECO:0007669"/>
    <property type="project" value="UniProtKB-KW"/>
</dbReference>
<dbReference type="Gene3D" id="1.10.510.10">
    <property type="entry name" value="Transferase(Phosphotransferase) domain 1"/>
    <property type="match status" value="1"/>
</dbReference>
<dbReference type="SMART" id="SM00220">
    <property type="entry name" value="S_TKc"/>
    <property type="match status" value="1"/>
</dbReference>
<dbReference type="PROSITE" id="PS50011">
    <property type="entry name" value="PROTEIN_KINASE_DOM"/>
    <property type="match status" value="1"/>
</dbReference>
<evidence type="ECO:0000313" key="3">
    <source>
        <dbReference type="Proteomes" id="UP001642464"/>
    </source>
</evidence>
<keyword evidence="3" id="KW-1185">Reference proteome</keyword>
<dbReference type="InterPro" id="IPR000719">
    <property type="entry name" value="Prot_kinase_dom"/>
</dbReference>
<feature type="domain" description="Protein kinase" evidence="1">
    <location>
        <begin position="1"/>
        <end position="191"/>
    </location>
</feature>
<dbReference type="Proteomes" id="UP001642464">
    <property type="component" value="Unassembled WGS sequence"/>
</dbReference>
<comment type="caution">
    <text evidence="2">The sequence shown here is derived from an EMBL/GenBank/DDBJ whole genome shotgun (WGS) entry which is preliminary data.</text>
</comment>
<sequence length="278" mass="31137">MELVRGGELFDVIVRNKSLSEMEARHVFLQLLEGVGFMHSRGVIHRDLKPENLLVASSRPKDGGQLYDVKIADFGLSKTIGGGASLARTRVGTPQYWAPEVLDVQKRGGSYDHAADFWGLGAVLFVMLCGRYPFDGQKQALDEQIRTASYCMSGSRWRGISEAAKSLVRGLLRVNPVDRLSLEECLKHPWVLGQPLPPKTRLEPPVKWVLRQKDLHGFSLLTVGVTDFNKEKQHPHPPCLPWRLLLVAKGITVDNLSRCFTRGISCAFYAFYNCCCDQ</sequence>
<keyword evidence="2" id="KW-0808">Transferase</keyword>
<organism evidence="2 3">
    <name type="scientific">Durusdinium trenchii</name>
    <dbReference type="NCBI Taxonomy" id="1381693"/>
    <lineage>
        <taxon>Eukaryota</taxon>
        <taxon>Sar</taxon>
        <taxon>Alveolata</taxon>
        <taxon>Dinophyceae</taxon>
        <taxon>Suessiales</taxon>
        <taxon>Symbiodiniaceae</taxon>
        <taxon>Durusdinium</taxon>
    </lineage>
</organism>
<evidence type="ECO:0000259" key="1">
    <source>
        <dbReference type="PROSITE" id="PS50011"/>
    </source>
</evidence>
<gene>
    <name evidence="2" type="ORF">SCF082_LOCUS26295</name>
</gene>
<dbReference type="Pfam" id="PF00069">
    <property type="entry name" value="Pkinase"/>
    <property type="match status" value="1"/>
</dbReference>
<dbReference type="SUPFAM" id="SSF56112">
    <property type="entry name" value="Protein kinase-like (PK-like)"/>
    <property type="match status" value="1"/>
</dbReference>
<accession>A0ABP0M6W3</accession>
<dbReference type="PANTHER" id="PTHR24347">
    <property type="entry name" value="SERINE/THREONINE-PROTEIN KINASE"/>
    <property type="match status" value="1"/>
</dbReference>
<dbReference type="PROSITE" id="PS00108">
    <property type="entry name" value="PROTEIN_KINASE_ST"/>
    <property type="match status" value="1"/>
</dbReference>
<dbReference type="EMBL" id="CAXAMM010019979">
    <property type="protein sequence ID" value="CAK9046803.1"/>
    <property type="molecule type" value="Genomic_DNA"/>
</dbReference>
<protein>
    <submittedName>
        <fullName evidence="2">Probable serine/threonine-protein kinase fhkE (Forkhead-associated kinase protein E)</fullName>
    </submittedName>
</protein>
<keyword evidence="2" id="KW-0418">Kinase</keyword>
<proteinExistence type="predicted"/>
<dbReference type="InterPro" id="IPR011009">
    <property type="entry name" value="Kinase-like_dom_sf"/>
</dbReference>
<dbReference type="InterPro" id="IPR008271">
    <property type="entry name" value="Ser/Thr_kinase_AS"/>
</dbReference>